<dbReference type="SUPFAM" id="SSF55729">
    <property type="entry name" value="Acyl-CoA N-acyltransferases (Nat)"/>
    <property type="match status" value="1"/>
</dbReference>
<proteinExistence type="predicted"/>
<comment type="caution">
    <text evidence="2">The sequence shown here is derived from an EMBL/GenBank/DDBJ whole genome shotgun (WGS) entry which is preliminary data.</text>
</comment>
<reference evidence="2 3" key="1">
    <citation type="submission" date="2015-03" db="EMBL/GenBank/DDBJ databases">
        <authorList>
            <person name="Lepp D."/>
            <person name="Hassan Y.I."/>
            <person name="Li X.-Z."/>
            <person name="Zhou T."/>
        </authorList>
    </citation>
    <scope>NUCLEOTIDE SEQUENCE [LARGE SCALE GENOMIC DNA]</scope>
    <source>
        <strain evidence="2 3">E84</strain>
    </source>
</reference>
<organism evidence="2 3">
    <name type="scientific">Devosia epidermidihirudinis</name>
    <dbReference type="NCBI Taxonomy" id="1293439"/>
    <lineage>
        <taxon>Bacteria</taxon>
        <taxon>Pseudomonadati</taxon>
        <taxon>Pseudomonadota</taxon>
        <taxon>Alphaproteobacteria</taxon>
        <taxon>Hyphomicrobiales</taxon>
        <taxon>Devosiaceae</taxon>
        <taxon>Devosia</taxon>
    </lineage>
</organism>
<protein>
    <recommendedName>
        <fullName evidence="1">N-acetyltransferase domain-containing protein</fullName>
    </recommendedName>
</protein>
<gene>
    <name evidence="2" type="ORF">WH87_01655</name>
</gene>
<accession>A0A0F5QM43</accession>
<dbReference type="InterPro" id="IPR016181">
    <property type="entry name" value="Acyl_CoA_acyltransferase"/>
</dbReference>
<dbReference type="PROSITE" id="PS51186">
    <property type="entry name" value="GNAT"/>
    <property type="match status" value="1"/>
</dbReference>
<keyword evidence="3" id="KW-1185">Reference proteome</keyword>
<dbReference type="PANTHER" id="PTHR43792">
    <property type="entry name" value="GNAT FAMILY, PUTATIVE (AFU_ORTHOLOGUE AFUA_3G00765)-RELATED-RELATED"/>
    <property type="match status" value="1"/>
</dbReference>
<dbReference type="Gene3D" id="3.40.630.30">
    <property type="match status" value="1"/>
</dbReference>
<dbReference type="InterPro" id="IPR000182">
    <property type="entry name" value="GNAT_dom"/>
</dbReference>
<name>A0A0F5QM43_9HYPH</name>
<dbReference type="STRING" id="1293439.WH87_01655"/>
<evidence type="ECO:0000313" key="2">
    <source>
        <dbReference type="EMBL" id="KKC41099.1"/>
    </source>
</evidence>
<dbReference type="GO" id="GO:0016747">
    <property type="term" value="F:acyltransferase activity, transferring groups other than amino-acyl groups"/>
    <property type="evidence" value="ECO:0007669"/>
    <property type="project" value="InterPro"/>
</dbReference>
<dbReference type="InterPro" id="IPR051531">
    <property type="entry name" value="N-acetyltransferase"/>
</dbReference>
<feature type="domain" description="N-acetyltransferase" evidence="1">
    <location>
        <begin position="1"/>
        <end position="152"/>
    </location>
</feature>
<evidence type="ECO:0000259" key="1">
    <source>
        <dbReference type="PROSITE" id="PS51186"/>
    </source>
</evidence>
<dbReference type="EMBL" id="LANJ01000004">
    <property type="protein sequence ID" value="KKC41099.1"/>
    <property type="molecule type" value="Genomic_DNA"/>
</dbReference>
<dbReference type="Proteomes" id="UP000033411">
    <property type="component" value="Unassembled WGS sequence"/>
</dbReference>
<dbReference type="AlphaFoldDB" id="A0A0F5QM43"/>
<evidence type="ECO:0000313" key="3">
    <source>
        <dbReference type="Proteomes" id="UP000033411"/>
    </source>
</evidence>
<dbReference type="PATRIC" id="fig|1293439.3.peg.2696"/>
<sequence>MLAGLQDEQLYRFIPQDPPADLAWLTARFTRISTRGPADGNAVWMNWAIRCGDVYCGQFEATATENGSVDIAYFIFTAYQRQGLAKEAARAVVAALLNDPDLRMIGASLDTRNEASAGLVEALGFARIATVKDADFFKGASSDEYRYELTRPS</sequence>
<dbReference type="Pfam" id="PF13302">
    <property type="entry name" value="Acetyltransf_3"/>
    <property type="match status" value="1"/>
</dbReference>